<evidence type="ECO:0000256" key="3">
    <source>
        <dbReference type="ARBA" id="ARBA00022989"/>
    </source>
</evidence>
<feature type="transmembrane region" description="Helical" evidence="5">
    <location>
        <begin position="184"/>
        <end position="202"/>
    </location>
</feature>
<feature type="transmembrane region" description="Helical" evidence="5">
    <location>
        <begin position="94"/>
        <end position="114"/>
    </location>
</feature>
<organism evidence="7 8">
    <name type="scientific">Cardiocondyla obscurior</name>
    <dbReference type="NCBI Taxonomy" id="286306"/>
    <lineage>
        <taxon>Eukaryota</taxon>
        <taxon>Metazoa</taxon>
        <taxon>Ecdysozoa</taxon>
        <taxon>Arthropoda</taxon>
        <taxon>Hexapoda</taxon>
        <taxon>Insecta</taxon>
        <taxon>Pterygota</taxon>
        <taxon>Neoptera</taxon>
        <taxon>Endopterygota</taxon>
        <taxon>Hymenoptera</taxon>
        <taxon>Apocrita</taxon>
        <taxon>Aculeata</taxon>
        <taxon>Formicoidea</taxon>
        <taxon>Formicidae</taxon>
        <taxon>Myrmicinae</taxon>
        <taxon>Cardiocondyla</taxon>
    </lineage>
</organism>
<keyword evidence="8" id="KW-1185">Reference proteome</keyword>
<name>A0AAW2FYY1_9HYME</name>
<feature type="transmembrane region" description="Helical" evidence="5">
    <location>
        <begin position="126"/>
        <end position="145"/>
    </location>
</feature>
<gene>
    <name evidence="7" type="ORF">PUN28_007967</name>
</gene>
<evidence type="ECO:0000256" key="1">
    <source>
        <dbReference type="ARBA" id="ARBA00004141"/>
    </source>
</evidence>
<proteinExistence type="inferred from homology"/>
<dbReference type="Proteomes" id="UP001430953">
    <property type="component" value="Unassembled WGS sequence"/>
</dbReference>
<sequence>MQSEDANDEEQQVSQYIPGPTQLPPLIKGEKIKSGPYTITVTDEMVAQRERENLELYKAWVQEQRRRNMPPQEADEYIGNFKDVIVRRSFVRKVFCLLTLQLIFTILIISVFMFIDEAQKFMMVNWYLWIIAMVFFIVTYCAIACSVHVRRTPPYNYICLFLLTLSMSYLAAFISVFYSIEVVLIVMGMTAAVTIIISLVATFSRFDLTMKPGLLMVIGLVSIIAIFTTIMILIFTQIIVLRLVIATIGTFLLCTYLYFDVQTIMGGRRLELNPDEVVFATTQIYVDIVLLYQYLLMCMGR</sequence>
<comment type="subcellular location">
    <subcellularLocation>
        <location evidence="1">Membrane</location>
        <topology evidence="1">Multi-pass membrane protein</topology>
    </subcellularLocation>
</comment>
<evidence type="ECO:0000256" key="2">
    <source>
        <dbReference type="ARBA" id="ARBA00022692"/>
    </source>
</evidence>
<reference evidence="7 8" key="1">
    <citation type="submission" date="2023-03" db="EMBL/GenBank/DDBJ databases">
        <title>High recombination rates correlate with genetic variation in Cardiocondyla obscurior ants.</title>
        <authorList>
            <person name="Errbii M."/>
        </authorList>
    </citation>
    <scope>NUCLEOTIDE SEQUENCE [LARGE SCALE GENOMIC DNA]</scope>
    <source>
        <strain evidence="7">Alpha-2009</strain>
        <tissue evidence="7">Whole body</tissue>
    </source>
</reference>
<evidence type="ECO:0000313" key="7">
    <source>
        <dbReference type="EMBL" id="KAL0119954.1"/>
    </source>
</evidence>
<feature type="transmembrane region" description="Helical" evidence="5">
    <location>
        <begin position="157"/>
        <end position="178"/>
    </location>
</feature>
<dbReference type="CDD" id="cd10428">
    <property type="entry name" value="LFG_like"/>
    <property type="match status" value="1"/>
</dbReference>
<keyword evidence="3 5" id="KW-1133">Transmembrane helix</keyword>
<accession>A0AAW2FYY1</accession>
<dbReference type="Pfam" id="PF01027">
    <property type="entry name" value="Bax1-I"/>
    <property type="match status" value="1"/>
</dbReference>
<feature type="transmembrane region" description="Helical" evidence="5">
    <location>
        <begin position="240"/>
        <end position="259"/>
    </location>
</feature>
<dbReference type="AlphaFoldDB" id="A0AAW2FYY1"/>
<keyword evidence="4 5" id="KW-0472">Membrane</keyword>
<feature type="region of interest" description="Disordered" evidence="6">
    <location>
        <begin position="1"/>
        <end position="29"/>
    </location>
</feature>
<dbReference type="GO" id="GO:0005794">
    <property type="term" value="C:Golgi apparatus"/>
    <property type="evidence" value="ECO:0007669"/>
    <property type="project" value="TreeGrafter"/>
</dbReference>
<dbReference type="GO" id="GO:2001234">
    <property type="term" value="P:negative regulation of apoptotic signaling pathway"/>
    <property type="evidence" value="ECO:0007669"/>
    <property type="project" value="TreeGrafter"/>
</dbReference>
<dbReference type="GO" id="GO:0016020">
    <property type="term" value="C:membrane"/>
    <property type="evidence" value="ECO:0007669"/>
    <property type="project" value="UniProtKB-SubCell"/>
</dbReference>
<evidence type="ECO:0000256" key="4">
    <source>
        <dbReference type="ARBA" id="ARBA00023136"/>
    </source>
</evidence>
<feature type="transmembrane region" description="Helical" evidence="5">
    <location>
        <begin position="214"/>
        <end position="234"/>
    </location>
</feature>
<evidence type="ECO:0000313" key="8">
    <source>
        <dbReference type="Proteomes" id="UP001430953"/>
    </source>
</evidence>
<dbReference type="GO" id="GO:0005783">
    <property type="term" value="C:endoplasmic reticulum"/>
    <property type="evidence" value="ECO:0007669"/>
    <property type="project" value="TreeGrafter"/>
</dbReference>
<dbReference type="EMBL" id="JADYXP020000007">
    <property type="protein sequence ID" value="KAL0119954.1"/>
    <property type="molecule type" value="Genomic_DNA"/>
</dbReference>
<protein>
    <submittedName>
        <fullName evidence="7">Uncharacterized protein</fullName>
    </submittedName>
</protein>
<dbReference type="PANTHER" id="PTHR23291:SF127">
    <property type="entry name" value="PROTEIN LIFEGUARD 1-LIKE"/>
    <property type="match status" value="1"/>
</dbReference>
<evidence type="ECO:0000256" key="5">
    <source>
        <dbReference type="RuleBase" id="RU004379"/>
    </source>
</evidence>
<keyword evidence="2 5" id="KW-0812">Transmembrane</keyword>
<evidence type="ECO:0000256" key="6">
    <source>
        <dbReference type="SAM" id="MobiDB-lite"/>
    </source>
</evidence>
<feature type="compositionally biased region" description="Acidic residues" evidence="6">
    <location>
        <begin position="1"/>
        <end position="11"/>
    </location>
</feature>
<comment type="similarity">
    <text evidence="5">Belongs to the BI1 family.</text>
</comment>
<comment type="caution">
    <text evidence="7">The sequence shown here is derived from an EMBL/GenBank/DDBJ whole genome shotgun (WGS) entry which is preliminary data.</text>
</comment>
<dbReference type="InterPro" id="IPR006214">
    <property type="entry name" value="Bax_inhibitor_1-related"/>
</dbReference>
<dbReference type="PANTHER" id="PTHR23291">
    <property type="entry name" value="BAX INHIBITOR-RELATED"/>
    <property type="match status" value="1"/>
</dbReference>